<dbReference type="Proteomes" id="UP000193228">
    <property type="component" value="Unassembled WGS sequence"/>
</dbReference>
<reference evidence="3" key="1">
    <citation type="submission" date="2017-04" db="EMBL/GenBank/DDBJ databases">
        <authorList>
            <person name="Varghese N."/>
            <person name="Submissions S."/>
        </authorList>
    </citation>
    <scope>NUCLEOTIDE SEQUENCE [LARGE SCALE GENOMIC DNA]</scope>
    <source>
        <strain evidence="3">LMG 29540</strain>
    </source>
</reference>
<sequence>MCMSAPDTPKKQTVAPAQTPNPMANPDNTPNSATVGGQRAASAGRNALRIDLTQPTTAATAANGLTIPQG</sequence>
<proteinExistence type="predicted"/>
<feature type="region of interest" description="Disordered" evidence="1">
    <location>
        <begin position="1"/>
        <end position="47"/>
    </location>
</feature>
<name>A0A1X7KP72_9BURK</name>
<accession>A0A1X7KP72</accession>
<dbReference type="EMBL" id="FXAT01000004">
    <property type="protein sequence ID" value="SMG43330.1"/>
    <property type="molecule type" value="Genomic_DNA"/>
</dbReference>
<dbReference type="AlphaFoldDB" id="A0A1X7KP72"/>
<evidence type="ECO:0000313" key="2">
    <source>
        <dbReference type="EMBL" id="SMG43330.1"/>
    </source>
</evidence>
<feature type="compositionally biased region" description="Polar residues" evidence="1">
    <location>
        <begin position="15"/>
        <end position="35"/>
    </location>
</feature>
<evidence type="ECO:0000313" key="3">
    <source>
        <dbReference type="Proteomes" id="UP000193228"/>
    </source>
</evidence>
<protein>
    <submittedName>
        <fullName evidence="2">Uncharacterized protein</fullName>
    </submittedName>
</protein>
<organism evidence="2 3">
    <name type="scientific">Paraburkholderia susongensis</name>
    <dbReference type="NCBI Taxonomy" id="1515439"/>
    <lineage>
        <taxon>Bacteria</taxon>
        <taxon>Pseudomonadati</taxon>
        <taxon>Pseudomonadota</taxon>
        <taxon>Betaproteobacteria</taxon>
        <taxon>Burkholderiales</taxon>
        <taxon>Burkholderiaceae</taxon>
        <taxon>Paraburkholderia</taxon>
    </lineage>
</organism>
<dbReference type="STRING" id="1515439.SAMN06265784_104150"/>
<keyword evidence="3" id="KW-1185">Reference proteome</keyword>
<gene>
    <name evidence="2" type="ORF">SAMN06265784_104150</name>
</gene>
<evidence type="ECO:0000256" key="1">
    <source>
        <dbReference type="SAM" id="MobiDB-lite"/>
    </source>
</evidence>